<keyword evidence="6 8" id="KW-0057">Aromatic amino acid biosynthesis</keyword>
<feature type="binding site" evidence="8">
    <location>
        <position position="216"/>
    </location>
    <ligand>
        <name>shikimate</name>
        <dbReference type="ChEBI" id="CHEBI:36208"/>
    </ligand>
</feature>
<dbReference type="EC" id="1.1.1.25" evidence="2 8"/>
<evidence type="ECO:0000256" key="5">
    <source>
        <dbReference type="ARBA" id="ARBA00023002"/>
    </source>
</evidence>
<feature type="domain" description="SDH C-terminal" evidence="11">
    <location>
        <begin position="238"/>
        <end position="267"/>
    </location>
</feature>
<dbReference type="InterPro" id="IPR041121">
    <property type="entry name" value="SDH_C"/>
</dbReference>
<proteinExistence type="inferred from homology"/>
<feature type="binding site" evidence="8">
    <location>
        <position position="214"/>
    </location>
    <ligand>
        <name>NADP(+)</name>
        <dbReference type="ChEBI" id="CHEBI:58349"/>
    </ligand>
</feature>
<dbReference type="Pfam" id="PF18317">
    <property type="entry name" value="SDH_C"/>
    <property type="match status" value="1"/>
</dbReference>
<evidence type="ECO:0000259" key="11">
    <source>
        <dbReference type="Pfam" id="PF18317"/>
    </source>
</evidence>
<comment type="caution">
    <text evidence="8">Lacks conserved residue(s) required for the propagation of feature annotation.</text>
</comment>
<dbReference type="Gene3D" id="3.40.50.10860">
    <property type="entry name" value="Leucine Dehydrogenase, chain A, domain 1"/>
    <property type="match status" value="1"/>
</dbReference>
<name>A0ABU2WGU3_9GAMM</name>
<dbReference type="PANTHER" id="PTHR21089:SF1">
    <property type="entry name" value="BIFUNCTIONAL 3-DEHYDROQUINATE DEHYDRATASE_SHIKIMATE DEHYDROGENASE, CHLOROPLASTIC"/>
    <property type="match status" value="1"/>
</dbReference>
<dbReference type="HAMAP" id="MF_00222">
    <property type="entry name" value="Shikimate_DH_AroE"/>
    <property type="match status" value="1"/>
</dbReference>
<gene>
    <name evidence="8 12" type="primary">aroE</name>
    <name evidence="12" type="ORF">RM530_06915</name>
</gene>
<dbReference type="Pfam" id="PF08501">
    <property type="entry name" value="Shikimate_dh_N"/>
    <property type="match status" value="1"/>
</dbReference>
<evidence type="ECO:0000259" key="10">
    <source>
        <dbReference type="Pfam" id="PF08501"/>
    </source>
</evidence>
<dbReference type="Pfam" id="PF01488">
    <property type="entry name" value="Shikimate_DH"/>
    <property type="match status" value="1"/>
</dbReference>
<evidence type="ECO:0000259" key="9">
    <source>
        <dbReference type="Pfam" id="PF01488"/>
    </source>
</evidence>
<feature type="domain" description="Shikimate dehydrogenase substrate binding N-terminal" evidence="10">
    <location>
        <begin position="6"/>
        <end position="88"/>
    </location>
</feature>
<dbReference type="InterPro" id="IPR022893">
    <property type="entry name" value="Shikimate_DH_fam"/>
</dbReference>
<reference evidence="12 13" key="1">
    <citation type="submission" date="2023-09" db="EMBL/GenBank/DDBJ databases">
        <authorList>
            <person name="Rey-Velasco X."/>
        </authorList>
    </citation>
    <scope>NUCLEOTIDE SEQUENCE [LARGE SCALE GENOMIC DNA]</scope>
    <source>
        <strain evidence="12 13">W345</strain>
    </source>
</reference>
<dbReference type="InterPro" id="IPR046346">
    <property type="entry name" value="Aminoacid_DH-like_N_sf"/>
</dbReference>
<comment type="similarity">
    <text evidence="8">Belongs to the shikimate dehydrogenase family.</text>
</comment>
<dbReference type="GO" id="GO:0004764">
    <property type="term" value="F:shikimate 3-dehydrogenase (NADP+) activity"/>
    <property type="evidence" value="ECO:0007669"/>
    <property type="project" value="UniProtKB-EC"/>
</dbReference>
<evidence type="ECO:0000313" key="13">
    <source>
        <dbReference type="Proteomes" id="UP001254608"/>
    </source>
</evidence>
<comment type="caution">
    <text evidence="12">The sequence shown here is derived from an EMBL/GenBank/DDBJ whole genome shotgun (WGS) entry which is preliminary data.</text>
</comment>
<feature type="binding site" evidence="8">
    <location>
        <position position="245"/>
    </location>
    <ligand>
        <name>shikimate</name>
        <dbReference type="ChEBI" id="CHEBI:36208"/>
    </ligand>
</feature>
<keyword evidence="4 8" id="KW-0521">NADP</keyword>
<dbReference type="InterPro" id="IPR036291">
    <property type="entry name" value="NAD(P)-bd_dom_sf"/>
</dbReference>
<dbReference type="PANTHER" id="PTHR21089">
    <property type="entry name" value="SHIKIMATE DEHYDROGENASE"/>
    <property type="match status" value="1"/>
</dbReference>
<sequence>MDRYAVIGQPIAHSLSPRIHADFAQQTRIALEYEAIEVSQAALEQELSKLHRAGYKGLNVTLPHKVSVAAFCETRSERAKLAGAVNTLVRSDTGWNGDNTDGEGLIRDLRDNLDIEVRGRRVLLLGAGGAARGVIGPLLAQSPAELVLSNRNPWKPEALAEHFKPVGALRPCTHLALKGDRFDLIINATSAGHSGEMPRLPGQLLAEGGACYDLSYGSAHAPFHAWAESQNASLIADGIGMLAEQAAVAFELWNGVLPRTDALIAVLHKALWEFGAA</sequence>
<keyword evidence="5 8" id="KW-0560">Oxidoreductase</keyword>
<organism evidence="12 13">
    <name type="scientific">Banduia mediterranea</name>
    <dbReference type="NCBI Taxonomy" id="3075609"/>
    <lineage>
        <taxon>Bacteria</taxon>
        <taxon>Pseudomonadati</taxon>
        <taxon>Pseudomonadota</taxon>
        <taxon>Gammaproteobacteria</taxon>
        <taxon>Nevskiales</taxon>
        <taxon>Algiphilaceae</taxon>
        <taxon>Banduia</taxon>
    </lineage>
</organism>
<comment type="subunit">
    <text evidence="8">Homodimer.</text>
</comment>
<comment type="function">
    <text evidence="8">Involved in the biosynthesis of the chorismate, which leads to the biosynthesis of aromatic amino acids. Catalyzes the reversible NADPH linked reduction of 3-dehydroshikimate (DHSA) to yield shikimate (SA).</text>
</comment>
<dbReference type="InterPro" id="IPR006151">
    <property type="entry name" value="Shikm_DH/Glu-tRNA_Rdtase"/>
</dbReference>
<feature type="binding site" evidence="8">
    <location>
        <position position="101"/>
    </location>
    <ligand>
        <name>shikimate</name>
        <dbReference type="ChEBI" id="CHEBI:36208"/>
    </ligand>
</feature>
<feature type="binding site" evidence="8">
    <location>
        <begin position="14"/>
        <end position="16"/>
    </location>
    <ligand>
        <name>shikimate</name>
        <dbReference type="ChEBI" id="CHEBI:36208"/>
    </ligand>
</feature>
<keyword evidence="13" id="KW-1185">Reference proteome</keyword>
<evidence type="ECO:0000256" key="4">
    <source>
        <dbReference type="ARBA" id="ARBA00022857"/>
    </source>
</evidence>
<evidence type="ECO:0000256" key="8">
    <source>
        <dbReference type="HAMAP-Rule" id="MF_00222"/>
    </source>
</evidence>
<feature type="binding site" evidence="8">
    <location>
        <position position="86"/>
    </location>
    <ligand>
        <name>shikimate</name>
        <dbReference type="ChEBI" id="CHEBI:36208"/>
    </ligand>
</feature>
<evidence type="ECO:0000313" key="12">
    <source>
        <dbReference type="EMBL" id="MDT0497096.1"/>
    </source>
</evidence>
<evidence type="ECO:0000256" key="1">
    <source>
        <dbReference type="ARBA" id="ARBA00004871"/>
    </source>
</evidence>
<protein>
    <recommendedName>
        <fullName evidence="2 8">Shikimate dehydrogenase (NADP(+))</fullName>
        <shortName evidence="8">SDH</shortName>
        <ecNumber evidence="2 8">1.1.1.25</ecNumber>
    </recommendedName>
</protein>
<dbReference type="SUPFAM" id="SSF53223">
    <property type="entry name" value="Aminoacid dehydrogenase-like, N-terminal domain"/>
    <property type="match status" value="1"/>
</dbReference>
<dbReference type="NCBIfam" id="TIGR00507">
    <property type="entry name" value="aroE"/>
    <property type="match status" value="1"/>
</dbReference>
<feature type="binding site" evidence="8">
    <location>
        <begin position="126"/>
        <end position="130"/>
    </location>
    <ligand>
        <name>NADP(+)</name>
        <dbReference type="ChEBI" id="CHEBI:58349"/>
    </ligand>
</feature>
<dbReference type="InterPro" id="IPR011342">
    <property type="entry name" value="Shikimate_DH"/>
</dbReference>
<dbReference type="Proteomes" id="UP001254608">
    <property type="component" value="Unassembled WGS sequence"/>
</dbReference>
<feature type="active site" description="Proton acceptor" evidence="8">
    <location>
        <position position="65"/>
    </location>
</feature>
<dbReference type="NCBIfam" id="NF001310">
    <property type="entry name" value="PRK00258.1-2"/>
    <property type="match status" value="1"/>
</dbReference>
<feature type="binding site" evidence="8">
    <location>
        <position position="238"/>
    </location>
    <ligand>
        <name>NADP(+)</name>
        <dbReference type="ChEBI" id="CHEBI:58349"/>
    </ligand>
</feature>
<evidence type="ECO:0000256" key="6">
    <source>
        <dbReference type="ARBA" id="ARBA00023141"/>
    </source>
</evidence>
<dbReference type="SUPFAM" id="SSF51735">
    <property type="entry name" value="NAD(P)-binding Rossmann-fold domains"/>
    <property type="match status" value="1"/>
</dbReference>
<comment type="catalytic activity">
    <reaction evidence="7 8">
        <text>shikimate + NADP(+) = 3-dehydroshikimate + NADPH + H(+)</text>
        <dbReference type="Rhea" id="RHEA:17737"/>
        <dbReference type="ChEBI" id="CHEBI:15378"/>
        <dbReference type="ChEBI" id="CHEBI:16630"/>
        <dbReference type="ChEBI" id="CHEBI:36208"/>
        <dbReference type="ChEBI" id="CHEBI:57783"/>
        <dbReference type="ChEBI" id="CHEBI:58349"/>
        <dbReference type="EC" id="1.1.1.25"/>
    </reaction>
</comment>
<dbReference type="EMBL" id="JAVRIC010000007">
    <property type="protein sequence ID" value="MDT0497096.1"/>
    <property type="molecule type" value="Genomic_DNA"/>
</dbReference>
<dbReference type="Gene3D" id="3.40.50.720">
    <property type="entry name" value="NAD(P)-binding Rossmann-like Domain"/>
    <property type="match status" value="1"/>
</dbReference>
<feature type="domain" description="Quinate/shikimate 5-dehydrogenase/glutamyl-tRNA reductase" evidence="9">
    <location>
        <begin position="116"/>
        <end position="192"/>
    </location>
</feature>
<evidence type="ECO:0000256" key="3">
    <source>
        <dbReference type="ARBA" id="ARBA00022605"/>
    </source>
</evidence>
<feature type="binding site" evidence="8">
    <location>
        <position position="61"/>
    </location>
    <ligand>
        <name>shikimate</name>
        <dbReference type="ChEBI" id="CHEBI:36208"/>
    </ligand>
</feature>
<dbReference type="InterPro" id="IPR013708">
    <property type="entry name" value="Shikimate_DH-bd_N"/>
</dbReference>
<dbReference type="RefSeq" id="WP_311364489.1">
    <property type="nucleotide sequence ID" value="NZ_JAVRIC010000007.1"/>
</dbReference>
<evidence type="ECO:0000256" key="2">
    <source>
        <dbReference type="ARBA" id="ARBA00012962"/>
    </source>
</evidence>
<accession>A0ABU2WGU3</accession>
<feature type="binding site" evidence="8">
    <location>
        <position position="77"/>
    </location>
    <ligand>
        <name>NADP(+)</name>
        <dbReference type="ChEBI" id="CHEBI:58349"/>
    </ligand>
</feature>
<dbReference type="CDD" id="cd01065">
    <property type="entry name" value="NAD_bind_Shikimate_DH"/>
    <property type="match status" value="1"/>
</dbReference>
<keyword evidence="3 8" id="KW-0028">Amino-acid biosynthesis</keyword>
<evidence type="ECO:0000256" key="7">
    <source>
        <dbReference type="ARBA" id="ARBA00049442"/>
    </source>
</evidence>
<comment type="pathway">
    <text evidence="1 8">Metabolic intermediate biosynthesis; chorismate biosynthesis; chorismate from D-erythrose 4-phosphate and phosphoenolpyruvate: step 4/7.</text>
</comment>